<dbReference type="Pfam" id="PF08534">
    <property type="entry name" value="Redoxin"/>
    <property type="match status" value="1"/>
</dbReference>
<dbReference type="EMBL" id="BSDD01000001">
    <property type="protein sequence ID" value="GLH68900.1"/>
    <property type="molecule type" value="Genomic_DNA"/>
</dbReference>
<organism evidence="3 4">
    <name type="scientific">Geothrix rubra</name>
    <dbReference type="NCBI Taxonomy" id="2927977"/>
    <lineage>
        <taxon>Bacteria</taxon>
        <taxon>Pseudomonadati</taxon>
        <taxon>Acidobacteriota</taxon>
        <taxon>Holophagae</taxon>
        <taxon>Holophagales</taxon>
        <taxon>Holophagaceae</taxon>
        <taxon>Geothrix</taxon>
    </lineage>
</organism>
<dbReference type="InterPro" id="IPR013766">
    <property type="entry name" value="Thioredoxin_domain"/>
</dbReference>
<dbReference type="RefSeq" id="WP_285722547.1">
    <property type="nucleotide sequence ID" value="NZ_BSDD01000001.1"/>
</dbReference>
<dbReference type="InterPro" id="IPR013740">
    <property type="entry name" value="Redoxin"/>
</dbReference>
<gene>
    <name evidence="3" type="ORF">GETHPA_04330</name>
</gene>
<accession>A0ABQ5Q453</accession>
<feature type="chain" id="PRO_5046495673" description="Thioredoxin domain-containing protein" evidence="1">
    <location>
        <begin position="19"/>
        <end position="183"/>
    </location>
</feature>
<comment type="caution">
    <text evidence="3">The sequence shown here is derived from an EMBL/GenBank/DDBJ whole genome shotgun (WGS) entry which is preliminary data.</text>
</comment>
<reference evidence="3 4" key="1">
    <citation type="journal article" date="2023" name="Antonie Van Leeuwenhoek">
        <title>Mesoterricola silvestris gen. nov., sp. nov., Mesoterricola sediminis sp. nov., Geothrix oryzae sp. nov., Geothrix edaphica sp. nov., Geothrix rubra sp. nov., and Geothrix limicola sp. nov., six novel members of Acidobacteriota isolated from soils.</title>
        <authorList>
            <person name="Itoh H."/>
            <person name="Sugisawa Y."/>
            <person name="Mise K."/>
            <person name="Xu Z."/>
            <person name="Kuniyasu M."/>
            <person name="Ushijima N."/>
            <person name="Kawano K."/>
            <person name="Kobayashi E."/>
            <person name="Shiratori Y."/>
            <person name="Masuda Y."/>
            <person name="Senoo K."/>
        </authorList>
    </citation>
    <scope>NUCLEOTIDE SEQUENCE [LARGE SCALE GENOMIC DNA]</scope>
    <source>
        <strain evidence="3 4">Red803</strain>
    </source>
</reference>
<dbReference type="PANTHER" id="PTHR42852:SF13">
    <property type="entry name" value="PROTEIN DIPZ"/>
    <property type="match status" value="1"/>
</dbReference>
<protein>
    <recommendedName>
        <fullName evidence="2">Thioredoxin domain-containing protein</fullName>
    </recommendedName>
</protein>
<evidence type="ECO:0000313" key="3">
    <source>
        <dbReference type="EMBL" id="GLH68900.1"/>
    </source>
</evidence>
<evidence type="ECO:0000259" key="2">
    <source>
        <dbReference type="PROSITE" id="PS51352"/>
    </source>
</evidence>
<dbReference type="PROSITE" id="PS51352">
    <property type="entry name" value="THIOREDOXIN_2"/>
    <property type="match status" value="1"/>
</dbReference>
<dbReference type="PANTHER" id="PTHR42852">
    <property type="entry name" value="THIOL:DISULFIDE INTERCHANGE PROTEIN DSBE"/>
    <property type="match status" value="1"/>
</dbReference>
<keyword evidence="4" id="KW-1185">Reference proteome</keyword>
<feature type="signal peptide" evidence="1">
    <location>
        <begin position="1"/>
        <end position="18"/>
    </location>
</feature>
<sequence length="183" mass="19893">MRPRALCLGLLMPGLLAAAENPKVMALATEGHWLESGWSAHRPMLGKPAPRLELSGWMNGDVKPESMKGKIVVVDFWATWCGPCRASIPHNNEVARKFAARGVLVIGACGSGRGEERMEDVAHAAGLAYPAARTTAATTAAWNVQWWPTYAVIDRNGLVRALGIRPDYVERVVEALLEEQPGR</sequence>
<feature type="domain" description="Thioredoxin" evidence="2">
    <location>
        <begin position="43"/>
        <end position="181"/>
    </location>
</feature>
<dbReference type="Proteomes" id="UP001165089">
    <property type="component" value="Unassembled WGS sequence"/>
</dbReference>
<evidence type="ECO:0000313" key="4">
    <source>
        <dbReference type="Proteomes" id="UP001165089"/>
    </source>
</evidence>
<dbReference type="CDD" id="cd02966">
    <property type="entry name" value="TlpA_like_family"/>
    <property type="match status" value="1"/>
</dbReference>
<name>A0ABQ5Q453_9BACT</name>
<dbReference type="Gene3D" id="3.40.30.10">
    <property type="entry name" value="Glutaredoxin"/>
    <property type="match status" value="1"/>
</dbReference>
<dbReference type="InterPro" id="IPR050553">
    <property type="entry name" value="Thioredoxin_ResA/DsbE_sf"/>
</dbReference>
<dbReference type="InterPro" id="IPR036249">
    <property type="entry name" value="Thioredoxin-like_sf"/>
</dbReference>
<proteinExistence type="predicted"/>
<evidence type="ECO:0000256" key="1">
    <source>
        <dbReference type="SAM" id="SignalP"/>
    </source>
</evidence>
<dbReference type="SUPFAM" id="SSF52833">
    <property type="entry name" value="Thioredoxin-like"/>
    <property type="match status" value="1"/>
</dbReference>
<keyword evidence="1" id="KW-0732">Signal</keyword>